<name>A0ABR3WF63_9PEZI</name>
<feature type="region of interest" description="Disordered" evidence="1">
    <location>
        <begin position="125"/>
        <end position="180"/>
    </location>
</feature>
<comment type="caution">
    <text evidence="2">The sequence shown here is derived from an EMBL/GenBank/DDBJ whole genome shotgun (WGS) entry which is preliminary data.</text>
</comment>
<feature type="region of interest" description="Disordered" evidence="1">
    <location>
        <begin position="87"/>
        <end position="106"/>
    </location>
</feature>
<keyword evidence="3" id="KW-1185">Reference proteome</keyword>
<feature type="compositionally biased region" description="Low complexity" evidence="1">
    <location>
        <begin position="90"/>
        <end position="102"/>
    </location>
</feature>
<dbReference type="EMBL" id="JAZHXJ010000455">
    <property type="protein sequence ID" value="KAL1860493.1"/>
    <property type="molecule type" value="Genomic_DNA"/>
</dbReference>
<reference evidence="2 3" key="1">
    <citation type="journal article" date="2024" name="Commun. Biol.">
        <title>Comparative genomic analysis of thermophilic fungi reveals convergent evolutionary adaptations and gene losses.</title>
        <authorList>
            <person name="Steindorff A.S."/>
            <person name="Aguilar-Pontes M.V."/>
            <person name="Robinson A.J."/>
            <person name="Andreopoulos B."/>
            <person name="LaButti K."/>
            <person name="Kuo A."/>
            <person name="Mondo S."/>
            <person name="Riley R."/>
            <person name="Otillar R."/>
            <person name="Haridas S."/>
            <person name="Lipzen A."/>
            <person name="Grimwood J."/>
            <person name="Schmutz J."/>
            <person name="Clum A."/>
            <person name="Reid I.D."/>
            <person name="Moisan M.C."/>
            <person name="Butler G."/>
            <person name="Nguyen T.T.M."/>
            <person name="Dewar K."/>
            <person name="Conant G."/>
            <person name="Drula E."/>
            <person name="Henrissat B."/>
            <person name="Hansel C."/>
            <person name="Singer S."/>
            <person name="Hutchinson M.I."/>
            <person name="de Vries R.P."/>
            <person name="Natvig D.O."/>
            <person name="Powell A.J."/>
            <person name="Tsang A."/>
            <person name="Grigoriev I.V."/>
        </authorList>
    </citation>
    <scope>NUCLEOTIDE SEQUENCE [LARGE SCALE GENOMIC DNA]</scope>
    <source>
        <strain evidence="2 3">ATCC 24622</strain>
    </source>
</reference>
<evidence type="ECO:0000256" key="1">
    <source>
        <dbReference type="SAM" id="MobiDB-lite"/>
    </source>
</evidence>
<gene>
    <name evidence="2" type="ORF">VTK73DRAFT_7294</name>
</gene>
<evidence type="ECO:0000313" key="2">
    <source>
        <dbReference type="EMBL" id="KAL1860493.1"/>
    </source>
</evidence>
<evidence type="ECO:0000313" key="3">
    <source>
        <dbReference type="Proteomes" id="UP001586593"/>
    </source>
</evidence>
<feature type="compositionally biased region" description="Basic and acidic residues" evidence="1">
    <location>
        <begin position="141"/>
        <end position="154"/>
    </location>
</feature>
<dbReference type="Proteomes" id="UP001586593">
    <property type="component" value="Unassembled WGS sequence"/>
</dbReference>
<proteinExistence type="predicted"/>
<accession>A0ABR3WF63</accession>
<protein>
    <submittedName>
        <fullName evidence="2">Uncharacterized protein</fullName>
    </submittedName>
</protein>
<organism evidence="2 3">
    <name type="scientific">Phialemonium thermophilum</name>
    <dbReference type="NCBI Taxonomy" id="223376"/>
    <lineage>
        <taxon>Eukaryota</taxon>
        <taxon>Fungi</taxon>
        <taxon>Dikarya</taxon>
        <taxon>Ascomycota</taxon>
        <taxon>Pezizomycotina</taxon>
        <taxon>Sordariomycetes</taxon>
        <taxon>Sordariomycetidae</taxon>
        <taxon>Cephalothecales</taxon>
        <taxon>Cephalothecaceae</taxon>
        <taxon>Phialemonium</taxon>
    </lineage>
</organism>
<sequence length="214" mass="23676">MWCLITRCHLQFPPVARPYQACFSKAAVPSGQQAQEWSYGTWLLDAKYDSVDPELRELVVRCMNHRPLARPSFDELAEVFERRLPRQTGAEDAAPGQAAPAASGLDSPLSEQEFCRKFFGEPLAAGTTDWHKAPPPGSEAPPRDEVGGFEETLRPLRVPPPESVQPEMQEGRGPNVKPAYLAPMGETERLELNRIAATAGRGRARRALSRLFGL</sequence>